<evidence type="ECO:0000259" key="5">
    <source>
        <dbReference type="PROSITE" id="PS51755"/>
    </source>
</evidence>
<dbReference type="Gene3D" id="6.10.250.690">
    <property type="match status" value="1"/>
</dbReference>
<protein>
    <submittedName>
        <fullName evidence="6">DNA-binding response regulator</fullName>
    </submittedName>
</protein>
<evidence type="ECO:0000313" key="6">
    <source>
        <dbReference type="EMBL" id="GII05308.1"/>
    </source>
</evidence>
<dbReference type="InterPro" id="IPR016032">
    <property type="entry name" value="Sig_transdc_resp-reg_C-effctor"/>
</dbReference>
<dbReference type="CDD" id="cd00383">
    <property type="entry name" value="trans_reg_C"/>
    <property type="match status" value="1"/>
</dbReference>
<name>A0A8J3T422_9ACTN</name>
<keyword evidence="7" id="KW-1185">Reference proteome</keyword>
<dbReference type="Pfam" id="PF00486">
    <property type="entry name" value="Trans_reg_C"/>
    <property type="match status" value="1"/>
</dbReference>
<evidence type="ECO:0000313" key="7">
    <source>
        <dbReference type="Proteomes" id="UP000634476"/>
    </source>
</evidence>
<keyword evidence="1 3" id="KW-0238">DNA-binding</keyword>
<dbReference type="SMART" id="SM00448">
    <property type="entry name" value="REC"/>
    <property type="match status" value="1"/>
</dbReference>
<dbReference type="InterPro" id="IPR001789">
    <property type="entry name" value="Sig_transdc_resp-reg_receiver"/>
</dbReference>
<dbReference type="PROSITE" id="PS51755">
    <property type="entry name" value="OMPR_PHOB"/>
    <property type="match status" value="1"/>
</dbReference>
<dbReference type="InterPro" id="IPR036388">
    <property type="entry name" value="WH-like_DNA-bd_sf"/>
</dbReference>
<dbReference type="InterPro" id="IPR039420">
    <property type="entry name" value="WalR-like"/>
</dbReference>
<dbReference type="GO" id="GO:0005829">
    <property type="term" value="C:cytosol"/>
    <property type="evidence" value="ECO:0007669"/>
    <property type="project" value="TreeGrafter"/>
</dbReference>
<dbReference type="GO" id="GO:0000976">
    <property type="term" value="F:transcription cis-regulatory region binding"/>
    <property type="evidence" value="ECO:0007669"/>
    <property type="project" value="TreeGrafter"/>
</dbReference>
<dbReference type="SUPFAM" id="SSF46894">
    <property type="entry name" value="C-terminal effector domain of the bipartite response regulators"/>
    <property type="match status" value="1"/>
</dbReference>
<evidence type="ECO:0000256" key="1">
    <source>
        <dbReference type="ARBA" id="ARBA00023125"/>
    </source>
</evidence>
<feature type="domain" description="OmpR/PhoB-type" evidence="5">
    <location>
        <begin position="124"/>
        <end position="219"/>
    </location>
</feature>
<dbReference type="Pfam" id="PF00072">
    <property type="entry name" value="Response_reg"/>
    <property type="match status" value="1"/>
</dbReference>
<dbReference type="EMBL" id="BOOK01000066">
    <property type="protein sequence ID" value="GII05308.1"/>
    <property type="molecule type" value="Genomic_DNA"/>
</dbReference>
<proteinExistence type="predicted"/>
<dbReference type="InterPro" id="IPR011006">
    <property type="entry name" value="CheY-like_superfamily"/>
</dbReference>
<dbReference type="InterPro" id="IPR001867">
    <property type="entry name" value="OmpR/PhoB-type_DNA-bd"/>
</dbReference>
<dbReference type="PANTHER" id="PTHR48111">
    <property type="entry name" value="REGULATOR OF RPOS"/>
    <property type="match status" value="1"/>
</dbReference>
<dbReference type="SMART" id="SM00862">
    <property type="entry name" value="Trans_reg_C"/>
    <property type="match status" value="1"/>
</dbReference>
<dbReference type="GO" id="GO:0006355">
    <property type="term" value="P:regulation of DNA-templated transcription"/>
    <property type="evidence" value="ECO:0007669"/>
    <property type="project" value="InterPro"/>
</dbReference>
<dbReference type="Proteomes" id="UP000634476">
    <property type="component" value="Unassembled WGS sequence"/>
</dbReference>
<feature type="domain" description="Response regulatory" evidence="4">
    <location>
        <begin position="4"/>
        <end position="118"/>
    </location>
</feature>
<dbReference type="SUPFAM" id="SSF52172">
    <property type="entry name" value="CheY-like"/>
    <property type="match status" value="1"/>
</dbReference>
<feature type="DNA-binding region" description="OmpR/PhoB-type" evidence="3">
    <location>
        <begin position="124"/>
        <end position="219"/>
    </location>
</feature>
<dbReference type="Gene3D" id="3.40.50.2300">
    <property type="match status" value="1"/>
</dbReference>
<dbReference type="GO" id="GO:0000156">
    <property type="term" value="F:phosphorelay response regulator activity"/>
    <property type="evidence" value="ECO:0007669"/>
    <property type="project" value="TreeGrafter"/>
</dbReference>
<evidence type="ECO:0000256" key="3">
    <source>
        <dbReference type="PROSITE-ProRule" id="PRU01091"/>
    </source>
</evidence>
<comment type="caution">
    <text evidence="6">The sequence shown here is derived from an EMBL/GenBank/DDBJ whole genome shotgun (WGS) entry which is preliminary data.</text>
</comment>
<sequence>MSARILVVDDDPHLADLVVMAMRYEGFEAEAVGSGSEAVARVAGHAPDLLVLDIRLPDGSGLETCRRLRRLGHRFPIIFLTAMGRTEDKITGLRSGGDDYLTKPFSLEELIARTHVVLRRTMPADRLSYAGLEIDDGLREVRRDGRLIELSLKEYTLLRYLLANAGRVLTKQQILDHVWESGDGGSEGLLHTYVSYLRRKISDPPLIHTVPRVGYVLRLPRS</sequence>
<organism evidence="6 7">
    <name type="scientific">Planobispora takensis</name>
    <dbReference type="NCBI Taxonomy" id="1367882"/>
    <lineage>
        <taxon>Bacteria</taxon>
        <taxon>Bacillati</taxon>
        <taxon>Actinomycetota</taxon>
        <taxon>Actinomycetes</taxon>
        <taxon>Streptosporangiales</taxon>
        <taxon>Streptosporangiaceae</taxon>
        <taxon>Planobispora</taxon>
    </lineage>
</organism>
<dbReference type="AlphaFoldDB" id="A0A8J3T422"/>
<gene>
    <name evidence="6" type="ORF">Pta02_73160</name>
</gene>
<feature type="modified residue" description="4-aspartylphosphate" evidence="2">
    <location>
        <position position="53"/>
    </location>
</feature>
<evidence type="ECO:0000259" key="4">
    <source>
        <dbReference type="PROSITE" id="PS50110"/>
    </source>
</evidence>
<dbReference type="PANTHER" id="PTHR48111:SF28">
    <property type="entry name" value="TRANSCRIPTIONAL REGULATORY PROTEIN TCRX-RELATED"/>
    <property type="match status" value="1"/>
</dbReference>
<reference evidence="6" key="1">
    <citation type="submission" date="2021-01" db="EMBL/GenBank/DDBJ databases">
        <title>Whole genome shotgun sequence of Planobispora takensis NBRC 109077.</title>
        <authorList>
            <person name="Komaki H."/>
            <person name="Tamura T."/>
        </authorList>
    </citation>
    <scope>NUCLEOTIDE SEQUENCE</scope>
    <source>
        <strain evidence="6">NBRC 109077</strain>
    </source>
</reference>
<dbReference type="PROSITE" id="PS50110">
    <property type="entry name" value="RESPONSE_REGULATORY"/>
    <property type="match status" value="1"/>
</dbReference>
<keyword evidence="2" id="KW-0597">Phosphoprotein</keyword>
<dbReference type="GO" id="GO:0032993">
    <property type="term" value="C:protein-DNA complex"/>
    <property type="evidence" value="ECO:0007669"/>
    <property type="project" value="TreeGrafter"/>
</dbReference>
<dbReference type="RefSeq" id="WP_239131501.1">
    <property type="nucleotide sequence ID" value="NZ_BOOK01000066.1"/>
</dbReference>
<evidence type="ECO:0000256" key="2">
    <source>
        <dbReference type="PROSITE-ProRule" id="PRU00169"/>
    </source>
</evidence>
<dbReference type="Gene3D" id="1.10.10.10">
    <property type="entry name" value="Winged helix-like DNA-binding domain superfamily/Winged helix DNA-binding domain"/>
    <property type="match status" value="1"/>
</dbReference>
<accession>A0A8J3T422</accession>